<protein>
    <recommendedName>
        <fullName evidence="5">Ribosome maturation factor RimM</fullName>
    </recommendedName>
</protein>
<dbReference type="PANTHER" id="PTHR33692:SF1">
    <property type="entry name" value="RIBOSOME MATURATION FACTOR RIMM"/>
    <property type="match status" value="1"/>
</dbReference>
<evidence type="ECO:0000313" key="8">
    <source>
        <dbReference type="EMBL" id="MST61990.1"/>
    </source>
</evidence>
<dbReference type="InterPro" id="IPR011961">
    <property type="entry name" value="RimM"/>
</dbReference>
<feature type="domain" description="RimM N-terminal" evidence="6">
    <location>
        <begin position="10"/>
        <end position="91"/>
    </location>
</feature>
<dbReference type="InterPro" id="IPR002676">
    <property type="entry name" value="RimM_N"/>
</dbReference>
<evidence type="ECO:0000259" key="7">
    <source>
        <dbReference type="Pfam" id="PF24986"/>
    </source>
</evidence>
<evidence type="ECO:0000259" key="6">
    <source>
        <dbReference type="Pfam" id="PF01782"/>
    </source>
</evidence>
<dbReference type="SUPFAM" id="SSF50346">
    <property type="entry name" value="PRC-barrel domain"/>
    <property type="match status" value="1"/>
</dbReference>
<dbReference type="InterPro" id="IPR011033">
    <property type="entry name" value="PRC_barrel-like_sf"/>
</dbReference>
<evidence type="ECO:0000256" key="4">
    <source>
        <dbReference type="ARBA" id="ARBA00023186"/>
    </source>
</evidence>
<keyword evidence="2 5" id="KW-0690">Ribosome biogenesis</keyword>
<comment type="domain">
    <text evidence="5">The PRC barrel domain binds ribosomal protein uS19.</text>
</comment>
<keyword evidence="1 5" id="KW-0963">Cytoplasm</keyword>
<dbReference type="InterPro" id="IPR009000">
    <property type="entry name" value="Transl_B-barrel_sf"/>
</dbReference>
<dbReference type="RefSeq" id="WP_154537357.1">
    <property type="nucleotide sequence ID" value="NZ_VUNE01000001.1"/>
</dbReference>
<dbReference type="EMBL" id="VUNE01000001">
    <property type="protein sequence ID" value="MST61990.1"/>
    <property type="molecule type" value="Genomic_DNA"/>
</dbReference>
<dbReference type="Gene3D" id="2.40.30.60">
    <property type="entry name" value="RimM"/>
    <property type="match status" value="1"/>
</dbReference>
<evidence type="ECO:0000256" key="5">
    <source>
        <dbReference type="HAMAP-Rule" id="MF_00014"/>
    </source>
</evidence>
<dbReference type="Gene3D" id="2.30.30.240">
    <property type="entry name" value="PRC-barrel domain"/>
    <property type="match status" value="1"/>
</dbReference>
<sequence length="172" mass="19597">MAEKVNYFKVGKFVTTRGLKGELKVYSHTDNIERFLDLKSFYVGNNRDELFNVERVSILSPNMVVLKIKGFDTIESVQRFINKFIYVSREDVYALDEDEMLIVDMLGMSVVTVDGDAIGELVDVLQYTANDVYVVKNESGKEYLIPATYEIVPEINIKENKIVVDPIPGLLD</sequence>
<accession>A0A6N7WZ81</accession>
<comment type="similarity">
    <text evidence="5">Belongs to the RimM family.</text>
</comment>
<keyword evidence="4 5" id="KW-0143">Chaperone</keyword>
<keyword evidence="9" id="KW-1185">Reference proteome</keyword>
<gene>
    <name evidence="5 8" type="primary">rimM</name>
    <name evidence="8" type="ORF">FYJ71_03250</name>
</gene>
<dbReference type="Pfam" id="PF01782">
    <property type="entry name" value="RimM"/>
    <property type="match status" value="1"/>
</dbReference>
<dbReference type="Pfam" id="PF24986">
    <property type="entry name" value="PRC_RimM"/>
    <property type="match status" value="1"/>
</dbReference>
<dbReference type="GO" id="GO:0005840">
    <property type="term" value="C:ribosome"/>
    <property type="evidence" value="ECO:0007669"/>
    <property type="project" value="InterPro"/>
</dbReference>
<dbReference type="GO" id="GO:0005737">
    <property type="term" value="C:cytoplasm"/>
    <property type="evidence" value="ECO:0007669"/>
    <property type="project" value="UniProtKB-SubCell"/>
</dbReference>
<dbReference type="InterPro" id="IPR036976">
    <property type="entry name" value="RimM_N_sf"/>
</dbReference>
<dbReference type="PANTHER" id="PTHR33692">
    <property type="entry name" value="RIBOSOME MATURATION FACTOR RIMM"/>
    <property type="match status" value="1"/>
</dbReference>
<evidence type="ECO:0000313" key="9">
    <source>
        <dbReference type="Proteomes" id="UP000440713"/>
    </source>
</evidence>
<evidence type="ECO:0000256" key="2">
    <source>
        <dbReference type="ARBA" id="ARBA00022517"/>
    </source>
</evidence>
<dbReference type="GO" id="GO:0006364">
    <property type="term" value="P:rRNA processing"/>
    <property type="evidence" value="ECO:0007669"/>
    <property type="project" value="UniProtKB-UniRule"/>
</dbReference>
<evidence type="ECO:0000256" key="1">
    <source>
        <dbReference type="ARBA" id="ARBA00022490"/>
    </source>
</evidence>
<dbReference type="InterPro" id="IPR056792">
    <property type="entry name" value="PRC_RimM"/>
</dbReference>
<dbReference type="AlphaFoldDB" id="A0A6N7WZ81"/>
<reference evidence="8 9" key="1">
    <citation type="submission" date="2019-08" db="EMBL/GenBank/DDBJ databases">
        <title>In-depth cultivation of the pig gut microbiome towards novel bacterial diversity and tailored functional studies.</title>
        <authorList>
            <person name="Wylensek D."/>
            <person name="Hitch T.C.A."/>
            <person name="Clavel T."/>
        </authorList>
    </citation>
    <scope>NUCLEOTIDE SEQUENCE [LARGE SCALE GENOMIC DNA]</scope>
    <source>
        <strain evidence="8 9">WCA-SAB-591-4A-A</strain>
    </source>
</reference>
<dbReference type="HAMAP" id="MF_00014">
    <property type="entry name" value="Ribosome_mat_RimM"/>
    <property type="match status" value="1"/>
</dbReference>
<name>A0A6N7WZ81_9FIRM</name>
<dbReference type="Proteomes" id="UP000440713">
    <property type="component" value="Unassembled WGS sequence"/>
</dbReference>
<evidence type="ECO:0000256" key="3">
    <source>
        <dbReference type="ARBA" id="ARBA00022552"/>
    </source>
</evidence>
<comment type="subcellular location">
    <subcellularLocation>
        <location evidence="5">Cytoplasm</location>
    </subcellularLocation>
</comment>
<dbReference type="NCBIfam" id="TIGR02273">
    <property type="entry name" value="16S_RimM"/>
    <property type="match status" value="1"/>
</dbReference>
<comment type="subunit">
    <text evidence="5">Binds ribosomal protein uS19.</text>
</comment>
<keyword evidence="3 5" id="KW-0698">rRNA processing</keyword>
<comment type="caution">
    <text evidence="8">The sequence shown here is derived from an EMBL/GenBank/DDBJ whole genome shotgun (WGS) entry which is preliminary data.</text>
</comment>
<dbReference type="GO" id="GO:0042274">
    <property type="term" value="P:ribosomal small subunit biogenesis"/>
    <property type="evidence" value="ECO:0007669"/>
    <property type="project" value="UniProtKB-UniRule"/>
</dbReference>
<proteinExistence type="inferred from homology"/>
<dbReference type="SUPFAM" id="SSF50447">
    <property type="entry name" value="Translation proteins"/>
    <property type="match status" value="1"/>
</dbReference>
<feature type="domain" description="Ribosome maturation factor RimM PRC barrel" evidence="7">
    <location>
        <begin position="103"/>
        <end position="169"/>
    </location>
</feature>
<dbReference type="GO" id="GO:0043022">
    <property type="term" value="F:ribosome binding"/>
    <property type="evidence" value="ECO:0007669"/>
    <property type="project" value="InterPro"/>
</dbReference>
<organism evidence="8 9">
    <name type="scientific">Peptostreptococcus porci</name>
    <dbReference type="NCBI Taxonomy" id="2652282"/>
    <lineage>
        <taxon>Bacteria</taxon>
        <taxon>Bacillati</taxon>
        <taxon>Bacillota</taxon>
        <taxon>Clostridia</taxon>
        <taxon>Peptostreptococcales</taxon>
        <taxon>Peptostreptococcaceae</taxon>
        <taxon>Peptostreptococcus</taxon>
    </lineage>
</organism>
<comment type="function">
    <text evidence="5">An accessory protein needed during the final step in the assembly of 30S ribosomal subunit, possibly for assembly of the head region. Essential for efficient processing of 16S rRNA. May be needed both before and after RbfA during the maturation of 16S rRNA. It has affinity for free ribosomal 30S subunits but not for 70S ribosomes.</text>
</comment>